<protein>
    <submittedName>
        <fullName evidence="1">Uncharacterized protein</fullName>
    </submittedName>
</protein>
<proteinExistence type="predicted"/>
<dbReference type="AlphaFoldDB" id="A0A6N3JUJ9"/>
<dbReference type="RefSeq" id="WP_114918999.1">
    <property type="nucleotide sequence ID" value="NZ_CP031263.1"/>
</dbReference>
<reference evidence="1 2" key="2">
    <citation type="submission" date="2018-08" db="EMBL/GenBank/DDBJ databases">
        <title>Streptomyces kandeliansis sp. nov., an endophytic bacterium isolated from mangrove plant.</title>
        <authorList>
            <person name="Wang R."/>
        </authorList>
    </citation>
    <scope>NUCLEOTIDE SEQUENCE [LARGE SCALE GENOMIC DNA]</scope>
    <source>
        <strain evidence="2">H14(2018)</strain>
    </source>
</reference>
<reference evidence="1 2" key="1">
    <citation type="submission" date="2018-07" db="EMBL/GenBank/DDBJ databases">
        <authorList>
            <person name="Ye Y."/>
        </authorList>
    </citation>
    <scope>NUCLEOTIDE SEQUENCE [LARGE SCALE GENOMIC DNA]</scope>
    <source>
        <strain evidence="2">H14(2018)</strain>
    </source>
</reference>
<dbReference type="EMBL" id="CP031263">
    <property type="protein sequence ID" value="AXH89445.1"/>
    <property type="molecule type" value="Genomic_DNA"/>
</dbReference>
<organism evidence="1 2">
    <name type="scientific">Micromonospora aurantiaca</name>
    <name type="common">nom. illeg.</name>
    <dbReference type="NCBI Taxonomy" id="47850"/>
    <lineage>
        <taxon>Bacteria</taxon>
        <taxon>Bacillati</taxon>
        <taxon>Actinomycetota</taxon>
        <taxon>Actinomycetes</taxon>
        <taxon>Micromonosporales</taxon>
        <taxon>Micromonosporaceae</taxon>
        <taxon>Micromonospora</taxon>
    </lineage>
</organism>
<name>A0A6N3JUJ9_9ACTN</name>
<dbReference type="Proteomes" id="UP000253958">
    <property type="component" value="Chromosome"/>
</dbReference>
<gene>
    <name evidence="1" type="ORF">DVH21_05550</name>
</gene>
<evidence type="ECO:0000313" key="2">
    <source>
        <dbReference type="Proteomes" id="UP000253958"/>
    </source>
</evidence>
<sequence>MTGTTSTKTEHPADGSPRWIVVGDAGRVVYDTLGNHLAVIPAGGDIDSVMGKTLARVREYALLGEDDVVFQILGDVYRTELEFRAIVDTSYTSRRCRRCGATQGLKALYSGLGYSRREWECFGGCKGGLK</sequence>
<accession>A0A6N3JUJ9</accession>
<evidence type="ECO:0000313" key="1">
    <source>
        <dbReference type="EMBL" id="AXH89445.1"/>
    </source>
</evidence>